<dbReference type="SUPFAM" id="SSF53335">
    <property type="entry name" value="S-adenosyl-L-methionine-dependent methyltransferases"/>
    <property type="match status" value="1"/>
</dbReference>
<dbReference type="Proteomes" id="UP001153678">
    <property type="component" value="Unassembled WGS sequence"/>
</dbReference>
<dbReference type="Gene3D" id="3.40.50.150">
    <property type="entry name" value="Vaccinia Virus protein VP39"/>
    <property type="match status" value="1"/>
</dbReference>
<dbReference type="GO" id="GO:0004719">
    <property type="term" value="F:protein-L-isoaspartate (D-aspartate) O-methyltransferase activity"/>
    <property type="evidence" value="ECO:0007669"/>
    <property type="project" value="UniProtKB-UniRule"/>
</dbReference>
<dbReference type="NCBIfam" id="TIGR00080">
    <property type="entry name" value="pimt"/>
    <property type="match status" value="1"/>
</dbReference>
<evidence type="ECO:0000256" key="2">
    <source>
        <dbReference type="ARBA" id="ARBA00005369"/>
    </source>
</evidence>
<keyword evidence="9" id="KW-1185">Reference proteome</keyword>
<reference evidence="8" key="1">
    <citation type="submission" date="2022-08" db="EMBL/GenBank/DDBJ databases">
        <authorList>
            <person name="Kallberg Y."/>
            <person name="Tangrot J."/>
            <person name="Rosling A."/>
        </authorList>
    </citation>
    <scope>NUCLEOTIDE SEQUENCE</scope>
    <source>
        <strain evidence="8">Wild A</strain>
    </source>
</reference>
<keyword evidence="6 7" id="KW-0949">S-adenosyl-L-methionine</keyword>
<comment type="caution">
    <text evidence="8">The sequence shown here is derived from an EMBL/GenBank/DDBJ whole genome shotgun (WGS) entry which is preliminary data.</text>
</comment>
<sequence length="211" mass="23962">MTNKKTIYPELEKDKISEKIKRIVRSLPRELFVSEELREEAYNDYPLPIGCEQTISQPSLVAYMTEALNLEETDRVLEIGTGSGFQAAVLAKLVKEVYTVEIYDDLSKKANSLLNQLELKNVKYLVGDGKKGWKTYAPFDKIIVTATAEEVPFQLVEQLKIGGRMIIPVKKKSKEGEWLMLVEKTKGKPNNPNAEFIITKDLIPVRFVPLT</sequence>
<dbReference type="InterPro" id="IPR000682">
    <property type="entry name" value="PCMT"/>
</dbReference>
<evidence type="ECO:0000256" key="7">
    <source>
        <dbReference type="RuleBase" id="RU003802"/>
    </source>
</evidence>
<name>A0A9W4STW4_9GLOM</name>
<keyword evidence="3" id="KW-0963">Cytoplasm</keyword>
<dbReference type="PROSITE" id="PS01279">
    <property type="entry name" value="PCMT"/>
    <property type="match status" value="1"/>
</dbReference>
<dbReference type="EMBL" id="CAMKVN010002518">
    <property type="protein sequence ID" value="CAI2181428.1"/>
    <property type="molecule type" value="Genomic_DNA"/>
</dbReference>
<keyword evidence="5 7" id="KW-0808">Transferase</keyword>
<evidence type="ECO:0000313" key="9">
    <source>
        <dbReference type="Proteomes" id="UP001153678"/>
    </source>
</evidence>
<dbReference type="OrthoDB" id="2107166at2759"/>
<dbReference type="Pfam" id="PF01135">
    <property type="entry name" value="PCMT"/>
    <property type="match status" value="1"/>
</dbReference>
<evidence type="ECO:0000256" key="4">
    <source>
        <dbReference type="ARBA" id="ARBA00022603"/>
    </source>
</evidence>
<dbReference type="EC" id="2.1.1.77" evidence="7"/>
<comment type="similarity">
    <text evidence="2 7">Belongs to the methyltransferase superfamily. L-isoaspartyl/D-aspartyl protein methyltransferase family.</text>
</comment>
<dbReference type="CDD" id="cd02440">
    <property type="entry name" value="AdoMet_MTases"/>
    <property type="match status" value="1"/>
</dbReference>
<evidence type="ECO:0000256" key="3">
    <source>
        <dbReference type="ARBA" id="ARBA00022490"/>
    </source>
</evidence>
<dbReference type="GO" id="GO:0005737">
    <property type="term" value="C:cytoplasm"/>
    <property type="evidence" value="ECO:0007669"/>
    <property type="project" value="UniProtKB-SubCell"/>
</dbReference>
<gene>
    <name evidence="8" type="ORF">FWILDA_LOCUS10080</name>
</gene>
<comment type="subcellular location">
    <subcellularLocation>
        <location evidence="1">Cytoplasm</location>
    </subcellularLocation>
</comment>
<dbReference type="PANTHER" id="PTHR11579:SF0">
    <property type="entry name" value="PROTEIN-L-ISOASPARTATE(D-ASPARTATE) O-METHYLTRANSFERASE"/>
    <property type="match status" value="1"/>
</dbReference>
<accession>A0A9W4STW4</accession>
<evidence type="ECO:0000256" key="5">
    <source>
        <dbReference type="ARBA" id="ARBA00022679"/>
    </source>
</evidence>
<evidence type="ECO:0000256" key="1">
    <source>
        <dbReference type="ARBA" id="ARBA00004496"/>
    </source>
</evidence>
<dbReference type="PANTHER" id="PTHR11579">
    <property type="entry name" value="PROTEIN-L-ISOASPARTATE O-METHYLTRANSFERASE"/>
    <property type="match status" value="1"/>
</dbReference>
<dbReference type="GO" id="GO:0032259">
    <property type="term" value="P:methylation"/>
    <property type="evidence" value="ECO:0007669"/>
    <property type="project" value="UniProtKB-KW"/>
</dbReference>
<dbReference type="NCBIfam" id="NF001453">
    <property type="entry name" value="PRK00312.1"/>
    <property type="match status" value="1"/>
</dbReference>
<protein>
    <recommendedName>
        <fullName evidence="7">Protein-L-isoaspartate O-methyltransferase</fullName>
        <ecNumber evidence="7">2.1.1.77</ecNumber>
    </recommendedName>
</protein>
<dbReference type="AlphaFoldDB" id="A0A9W4STW4"/>
<keyword evidence="4 7" id="KW-0489">Methyltransferase</keyword>
<dbReference type="FunFam" id="3.40.50.150:FF:000010">
    <property type="entry name" value="Protein-L-isoaspartate O-methyltransferase"/>
    <property type="match status" value="1"/>
</dbReference>
<proteinExistence type="inferred from homology"/>
<evidence type="ECO:0000313" key="8">
    <source>
        <dbReference type="EMBL" id="CAI2181428.1"/>
    </source>
</evidence>
<evidence type="ECO:0000256" key="6">
    <source>
        <dbReference type="ARBA" id="ARBA00022691"/>
    </source>
</evidence>
<organism evidence="8 9">
    <name type="scientific">Funneliformis geosporum</name>
    <dbReference type="NCBI Taxonomy" id="1117311"/>
    <lineage>
        <taxon>Eukaryota</taxon>
        <taxon>Fungi</taxon>
        <taxon>Fungi incertae sedis</taxon>
        <taxon>Mucoromycota</taxon>
        <taxon>Glomeromycotina</taxon>
        <taxon>Glomeromycetes</taxon>
        <taxon>Glomerales</taxon>
        <taxon>Glomeraceae</taxon>
        <taxon>Funneliformis</taxon>
    </lineage>
</organism>
<comment type="catalytic activity">
    <reaction evidence="7">
        <text>[protein]-L-isoaspartate + S-adenosyl-L-methionine = [protein]-L-isoaspartate alpha-methyl ester + S-adenosyl-L-homocysteine</text>
        <dbReference type="Rhea" id="RHEA:12705"/>
        <dbReference type="Rhea" id="RHEA-COMP:12143"/>
        <dbReference type="Rhea" id="RHEA-COMP:12144"/>
        <dbReference type="ChEBI" id="CHEBI:57856"/>
        <dbReference type="ChEBI" id="CHEBI:59789"/>
        <dbReference type="ChEBI" id="CHEBI:90596"/>
        <dbReference type="ChEBI" id="CHEBI:90598"/>
        <dbReference type="EC" id="2.1.1.77"/>
    </reaction>
</comment>
<dbReference type="InterPro" id="IPR029063">
    <property type="entry name" value="SAM-dependent_MTases_sf"/>
</dbReference>